<dbReference type="Proteomes" id="UP000076842">
    <property type="component" value="Unassembled WGS sequence"/>
</dbReference>
<gene>
    <name evidence="2" type="ORF">CALCODRAFT_34389</name>
</gene>
<dbReference type="InParanoid" id="A0A165E1G9"/>
<accession>A0A165E1G9</accession>
<proteinExistence type="predicted"/>
<evidence type="ECO:0000256" key="1">
    <source>
        <dbReference type="SAM" id="MobiDB-lite"/>
    </source>
</evidence>
<reference evidence="2 3" key="1">
    <citation type="journal article" date="2016" name="Mol. Biol. Evol.">
        <title>Comparative Genomics of Early-Diverging Mushroom-Forming Fungi Provides Insights into the Origins of Lignocellulose Decay Capabilities.</title>
        <authorList>
            <person name="Nagy L.G."/>
            <person name="Riley R."/>
            <person name="Tritt A."/>
            <person name="Adam C."/>
            <person name="Daum C."/>
            <person name="Floudas D."/>
            <person name="Sun H."/>
            <person name="Yadav J.S."/>
            <person name="Pangilinan J."/>
            <person name="Larsson K.H."/>
            <person name="Matsuura K."/>
            <person name="Barry K."/>
            <person name="Labutti K."/>
            <person name="Kuo R."/>
            <person name="Ohm R.A."/>
            <person name="Bhattacharya S.S."/>
            <person name="Shirouzu T."/>
            <person name="Yoshinaga Y."/>
            <person name="Martin F.M."/>
            <person name="Grigoriev I.V."/>
            <person name="Hibbett D.S."/>
        </authorList>
    </citation>
    <scope>NUCLEOTIDE SEQUENCE [LARGE SCALE GENOMIC DNA]</scope>
    <source>
        <strain evidence="2 3">HHB12733</strain>
    </source>
</reference>
<dbReference type="EMBL" id="KV424026">
    <property type="protein sequence ID" value="KZT53913.1"/>
    <property type="molecule type" value="Genomic_DNA"/>
</dbReference>
<evidence type="ECO:0000313" key="3">
    <source>
        <dbReference type="Proteomes" id="UP000076842"/>
    </source>
</evidence>
<sequence>MPPVRREFRLSPSRPLSVPPSRPSSTGEICGYLVDTLAARPPAGVPKLSRMRCTAARHPSFPVIPSPAVASKPTKPAKPRTGKQPGRPWARNLRLLRAGGGGRARHVSFSMCACLRCPSAAHCFG</sequence>
<protein>
    <submittedName>
        <fullName evidence="2">Uncharacterized protein</fullName>
    </submittedName>
</protein>
<feature type="region of interest" description="Disordered" evidence="1">
    <location>
        <begin position="1"/>
        <end position="26"/>
    </location>
</feature>
<organism evidence="2 3">
    <name type="scientific">Calocera cornea HHB12733</name>
    <dbReference type="NCBI Taxonomy" id="1353952"/>
    <lineage>
        <taxon>Eukaryota</taxon>
        <taxon>Fungi</taxon>
        <taxon>Dikarya</taxon>
        <taxon>Basidiomycota</taxon>
        <taxon>Agaricomycotina</taxon>
        <taxon>Dacrymycetes</taxon>
        <taxon>Dacrymycetales</taxon>
        <taxon>Dacrymycetaceae</taxon>
        <taxon>Calocera</taxon>
    </lineage>
</organism>
<evidence type="ECO:0000313" key="2">
    <source>
        <dbReference type="EMBL" id="KZT53913.1"/>
    </source>
</evidence>
<name>A0A165E1G9_9BASI</name>
<dbReference type="AlphaFoldDB" id="A0A165E1G9"/>
<feature type="region of interest" description="Disordered" evidence="1">
    <location>
        <begin position="64"/>
        <end position="90"/>
    </location>
</feature>
<keyword evidence="3" id="KW-1185">Reference proteome</keyword>